<evidence type="ECO:0000256" key="1">
    <source>
        <dbReference type="ARBA" id="ARBA00008721"/>
    </source>
</evidence>
<keyword evidence="4" id="KW-1185">Reference proteome</keyword>
<proteinExistence type="inferred from homology"/>
<gene>
    <name evidence="3" type="ORF">K458DRAFT_440244</name>
</gene>
<dbReference type="EMBL" id="MU005573">
    <property type="protein sequence ID" value="KAF2688686.1"/>
    <property type="molecule type" value="Genomic_DNA"/>
</dbReference>
<dbReference type="Gene3D" id="3.40.390.10">
    <property type="entry name" value="Collagenase (Catalytic Domain)"/>
    <property type="match status" value="1"/>
</dbReference>
<reference evidence="3" key="1">
    <citation type="journal article" date="2020" name="Stud. Mycol.">
        <title>101 Dothideomycetes genomes: a test case for predicting lifestyles and emergence of pathogens.</title>
        <authorList>
            <person name="Haridas S."/>
            <person name="Albert R."/>
            <person name="Binder M."/>
            <person name="Bloem J."/>
            <person name="Labutti K."/>
            <person name="Salamov A."/>
            <person name="Andreopoulos B."/>
            <person name="Baker S."/>
            <person name="Barry K."/>
            <person name="Bills G."/>
            <person name="Bluhm B."/>
            <person name="Cannon C."/>
            <person name="Castanera R."/>
            <person name="Culley D."/>
            <person name="Daum C."/>
            <person name="Ezra D."/>
            <person name="Gonzalez J."/>
            <person name="Henrissat B."/>
            <person name="Kuo A."/>
            <person name="Liang C."/>
            <person name="Lipzen A."/>
            <person name="Lutzoni F."/>
            <person name="Magnuson J."/>
            <person name="Mondo S."/>
            <person name="Nolan M."/>
            <person name="Ohm R."/>
            <person name="Pangilinan J."/>
            <person name="Park H.-J."/>
            <person name="Ramirez L."/>
            <person name="Alfaro M."/>
            <person name="Sun H."/>
            <person name="Tritt A."/>
            <person name="Yoshinaga Y."/>
            <person name="Zwiers L.-H."/>
            <person name="Turgeon B."/>
            <person name="Goodwin S."/>
            <person name="Spatafora J."/>
            <person name="Crous P."/>
            <person name="Grigoriev I."/>
        </authorList>
    </citation>
    <scope>NUCLEOTIDE SEQUENCE</scope>
    <source>
        <strain evidence="3">CBS 122367</strain>
    </source>
</reference>
<comment type="similarity">
    <text evidence="1">Belongs to the peptidase M43B family.</text>
</comment>
<dbReference type="PANTHER" id="PTHR47466:SF1">
    <property type="entry name" value="METALLOPROTEASE MEP1 (AFU_ORTHOLOGUE AFUA_1G07730)-RELATED"/>
    <property type="match status" value="1"/>
</dbReference>
<feature type="compositionally biased region" description="Polar residues" evidence="2">
    <location>
        <begin position="16"/>
        <end position="26"/>
    </location>
</feature>
<feature type="region of interest" description="Disordered" evidence="2">
    <location>
        <begin position="1"/>
        <end position="30"/>
    </location>
</feature>
<dbReference type="Proteomes" id="UP000799291">
    <property type="component" value="Unassembled WGS sequence"/>
</dbReference>
<dbReference type="InterPro" id="IPR024079">
    <property type="entry name" value="MetalloPept_cat_dom_sf"/>
</dbReference>
<dbReference type="AlphaFoldDB" id="A0A6G1JDX8"/>
<dbReference type="OrthoDB" id="536211at2759"/>
<feature type="region of interest" description="Disordered" evidence="2">
    <location>
        <begin position="194"/>
        <end position="221"/>
    </location>
</feature>
<dbReference type="PANTHER" id="PTHR47466">
    <property type="match status" value="1"/>
</dbReference>
<evidence type="ECO:0000313" key="3">
    <source>
        <dbReference type="EMBL" id="KAF2688686.1"/>
    </source>
</evidence>
<evidence type="ECO:0008006" key="5">
    <source>
        <dbReference type="Google" id="ProtNLM"/>
    </source>
</evidence>
<evidence type="ECO:0000313" key="4">
    <source>
        <dbReference type="Proteomes" id="UP000799291"/>
    </source>
</evidence>
<name>A0A6G1JDX8_9PLEO</name>
<dbReference type="GO" id="GO:0008237">
    <property type="term" value="F:metallopeptidase activity"/>
    <property type="evidence" value="ECO:0007669"/>
    <property type="project" value="InterPro"/>
</dbReference>
<organism evidence="3 4">
    <name type="scientific">Lentithecium fluviatile CBS 122367</name>
    <dbReference type="NCBI Taxonomy" id="1168545"/>
    <lineage>
        <taxon>Eukaryota</taxon>
        <taxon>Fungi</taxon>
        <taxon>Dikarya</taxon>
        <taxon>Ascomycota</taxon>
        <taxon>Pezizomycotina</taxon>
        <taxon>Dothideomycetes</taxon>
        <taxon>Pleosporomycetidae</taxon>
        <taxon>Pleosporales</taxon>
        <taxon>Massarineae</taxon>
        <taxon>Lentitheciaceae</taxon>
        <taxon>Lentithecium</taxon>
    </lineage>
</organism>
<protein>
    <recommendedName>
        <fullName evidence="5">Peptidase M43 pregnancy-associated plasma-A domain-containing protein</fullName>
    </recommendedName>
</protein>
<evidence type="ECO:0000256" key="2">
    <source>
        <dbReference type="SAM" id="MobiDB-lite"/>
    </source>
</evidence>
<accession>A0A6G1JDX8</accession>
<sequence length="262" mass="28834">MANPLPSRVRPGRTSGRLSNIQSLHTGHTGGSLASRAALSALDEDNNTAIIVDAVFHIVAKEESKGDITNDMPQAQLDSLKAAYKDYGIQFDLINVTWNTNDAWATGEKDADLDMKKQLRQGTYRTRNIYFQTELAGGVLGRCTLPSNIANGKSDPTVYSNNGCNVSVNVNANTSPHLRGYSCDGLGDYIDDTPYERESTDGCPDSPPKQSCPEQTGEKNDPILNFIDYSTDACYTGFTQPREEQSQHDRMHYMYNTFTDGN</sequence>